<keyword evidence="3" id="KW-1185">Reference proteome</keyword>
<dbReference type="Proteomes" id="UP000534286">
    <property type="component" value="Unassembled WGS sequence"/>
</dbReference>
<keyword evidence="1" id="KW-1133">Transmembrane helix</keyword>
<dbReference type="EMBL" id="JACHJU010000003">
    <property type="protein sequence ID" value="MBB4942342.1"/>
    <property type="molecule type" value="Genomic_DNA"/>
</dbReference>
<proteinExistence type="predicted"/>
<gene>
    <name evidence="2" type="ORF">FHR32_006728</name>
</gene>
<comment type="caution">
    <text evidence="2">The sequence shown here is derived from an EMBL/GenBank/DDBJ whole genome shotgun (WGS) entry which is preliminary data.</text>
</comment>
<accession>A0A7W7WC80</accession>
<evidence type="ECO:0000256" key="1">
    <source>
        <dbReference type="SAM" id="Phobius"/>
    </source>
</evidence>
<name>A0A7W7WC80_9ACTN</name>
<evidence type="ECO:0000313" key="2">
    <source>
        <dbReference type="EMBL" id="MBB4942342.1"/>
    </source>
</evidence>
<feature type="transmembrane region" description="Helical" evidence="1">
    <location>
        <begin position="36"/>
        <end position="57"/>
    </location>
</feature>
<sequence length="148" mass="15751">METNESFEHPSPAEAAAALEAAQQARAVGYAPIPAWFFPVLGLLVAGVMLLQIDIFAPELAPLALAGVIAGYVVTERVYNKQVSRSGVAPRHLTLGQQLVLVTPLAALWIAGELLDARWGFWVVAAAVGGCWTAGYGLFHNRRAQTSV</sequence>
<feature type="transmembrane region" description="Helical" evidence="1">
    <location>
        <begin position="117"/>
        <end position="139"/>
    </location>
</feature>
<organism evidence="2 3">
    <name type="scientific">Streptosporangium album</name>
    <dbReference type="NCBI Taxonomy" id="47479"/>
    <lineage>
        <taxon>Bacteria</taxon>
        <taxon>Bacillati</taxon>
        <taxon>Actinomycetota</taxon>
        <taxon>Actinomycetes</taxon>
        <taxon>Streptosporangiales</taxon>
        <taxon>Streptosporangiaceae</taxon>
        <taxon>Streptosporangium</taxon>
    </lineage>
</organism>
<evidence type="ECO:0000313" key="3">
    <source>
        <dbReference type="Proteomes" id="UP000534286"/>
    </source>
</evidence>
<feature type="transmembrane region" description="Helical" evidence="1">
    <location>
        <begin position="92"/>
        <end position="111"/>
    </location>
</feature>
<protein>
    <submittedName>
        <fullName evidence="2">Uncharacterized protein</fullName>
    </submittedName>
</protein>
<dbReference type="AlphaFoldDB" id="A0A7W7WC80"/>
<dbReference type="RefSeq" id="WP_184758324.1">
    <property type="nucleotide sequence ID" value="NZ_BAABEK010000054.1"/>
</dbReference>
<reference evidence="2 3" key="1">
    <citation type="submission" date="2020-08" db="EMBL/GenBank/DDBJ databases">
        <title>Sequencing the genomes of 1000 actinobacteria strains.</title>
        <authorList>
            <person name="Klenk H.-P."/>
        </authorList>
    </citation>
    <scope>NUCLEOTIDE SEQUENCE [LARGE SCALE GENOMIC DNA]</scope>
    <source>
        <strain evidence="2 3">DSM 43023</strain>
    </source>
</reference>
<keyword evidence="1" id="KW-0472">Membrane</keyword>
<feature type="transmembrane region" description="Helical" evidence="1">
    <location>
        <begin position="63"/>
        <end position="80"/>
    </location>
</feature>
<keyword evidence="1" id="KW-0812">Transmembrane</keyword>